<feature type="domain" description="Phospholipase/carboxylesterase/thioesterase" evidence="2">
    <location>
        <begin position="8"/>
        <end position="249"/>
    </location>
</feature>
<sequence length="274" mass="29742">MDPNTSIFTIPPSLPRTHTVVFLHGRGDSPSNFARSLRYSPDARGRSLGEAFPSLRWVFPEPEPAKPGERACQWFDIWNVADFADREDLQAPGLRASVARVRRVLEAEAAALNGRWDRIVLAGISQGSAVGVHALLNLAVPGDDALARRLAGFLSFSARMPFPGRSLADTRAVLHLDDVPVHDDVLRSTPMLLEHCADDPLVPVHHGRTLRDTLAGFGADVTWREYPDGGHWFNSPTGMEEAVVFLEKVLGIRRAADAGVGSAAPGSSEAMDLN</sequence>
<proteinExistence type="inferred from homology"/>
<reference evidence="3 4" key="1">
    <citation type="journal article" date="2025" name="Microbiol. Resour. Announc.">
        <title>Draft genome sequences for Neonectria magnoliae and Neonectria punicea, canker pathogens of Liriodendron tulipifera and Acer saccharum in West Virginia.</title>
        <authorList>
            <person name="Petronek H.M."/>
            <person name="Kasson M.T."/>
            <person name="Metheny A.M."/>
            <person name="Stauder C.M."/>
            <person name="Lovett B."/>
            <person name="Lynch S.C."/>
            <person name="Garnas J.R."/>
            <person name="Kasson L.R."/>
            <person name="Stajich J.E."/>
        </authorList>
    </citation>
    <scope>NUCLEOTIDE SEQUENCE [LARGE SCALE GENOMIC DNA]</scope>
    <source>
        <strain evidence="3 4">NRRL 64651</strain>
    </source>
</reference>
<dbReference type="Gene3D" id="3.40.50.1820">
    <property type="entry name" value="alpha/beta hydrolase"/>
    <property type="match status" value="1"/>
</dbReference>
<dbReference type="SUPFAM" id="SSF53474">
    <property type="entry name" value="alpha/beta-Hydrolases"/>
    <property type="match status" value="1"/>
</dbReference>
<dbReference type="PANTHER" id="PTHR10655">
    <property type="entry name" value="LYSOPHOSPHOLIPASE-RELATED"/>
    <property type="match status" value="1"/>
</dbReference>
<dbReference type="InterPro" id="IPR029058">
    <property type="entry name" value="AB_hydrolase_fold"/>
</dbReference>
<evidence type="ECO:0000313" key="4">
    <source>
        <dbReference type="Proteomes" id="UP001498421"/>
    </source>
</evidence>
<protein>
    <recommendedName>
        <fullName evidence="2">Phospholipase/carboxylesterase/thioesterase domain-containing protein</fullName>
    </recommendedName>
</protein>
<dbReference type="InterPro" id="IPR003140">
    <property type="entry name" value="PLipase/COase/thioEstase"/>
</dbReference>
<accession>A0ABR1HGL0</accession>
<dbReference type="Proteomes" id="UP001498421">
    <property type="component" value="Unassembled WGS sequence"/>
</dbReference>
<evidence type="ECO:0000256" key="1">
    <source>
        <dbReference type="ARBA" id="ARBA00006499"/>
    </source>
</evidence>
<comment type="caution">
    <text evidence="3">The sequence shown here is derived from an EMBL/GenBank/DDBJ whole genome shotgun (WGS) entry which is preliminary data.</text>
</comment>
<dbReference type="EMBL" id="JAZAVK010000136">
    <property type="protein sequence ID" value="KAK7420323.1"/>
    <property type="molecule type" value="Genomic_DNA"/>
</dbReference>
<dbReference type="PANTHER" id="PTHR10655:SF63">
    <property type="entry name" value="PHOSPHOLIPASE_CARBOXYLESTERASE_THIOESTERASE DOMAIN-CONTAINING PROTEIN"/>
    <property type="match status" value="1"/>
</dbReference>
<comment type="similarity">
    <text evidence="1">Belongs to the AB hydrolase superfamily. AB hydrolase 2 family.</text>
</comment>
<gene>
    <name evidence="3" type="ORF">QQZ08_010456</name>
</gene>
<dbReference type="InterPro" id="IPR050565">
    <property type="entry name" value="LYPA1-2/EST-like"/>
</dbReference>
<evidence type="ECO:0000313" key="3">
    <source>
        <dbReference type="EMBL" id="KAK7420323.1"/>
    </source>
</evidence>
<keyword evidence="4" id="KW-1185">Reference proteome</keyword>
<name>A0ABR1HGL0_9HYPO</name>
<organism evidence="3 4">
    <name type="scientific">Neonectria magnoliae</name>
    <dbReference type="NCBI Taxonomy" id="2732573"/>
    <lineage>
        <taxon>Eukaryota</taxon>
        <taxon>Fungi</taxon>
        <taxon>Dikarya</taxon>
        <taxon>Ascomycota</taxon>
        <taxon>Pezizomycotina</taxon>
        <taxon>Sordariomycetes</taxon>
        <taxon>Hypocreomycetidae</taxon>
        <taxon>Hypocreales</taxon>
        <taxon>Nectriaceae</taxon>
        <taxon>Neonectria</taxon>
    </lineage>
</organism>
<evidence type="ECO:0000259" key="2">
    <source>
        <dbReference type="Pfam" id="PF02230"/>
    </source>
</evidence>
<dbReference type="Pfam" id="PF02230">
    <property type="entry name" value="Abhydrolase_2"/>
    <property type="match status" value="1"/>
</dbReference>